<evidence type="ECO:0000313" key="11">
    <source>
        <dbReference type="Proteomes" id="UP000670152"/>
    </source>
</evidence>
<dbReference type="PANTHER" id="PTHR33215">
    <property type="entry name" value="PROTEIN DISTAL ANTENNA"/>
    <property type="match status" value="1"/>
</dbReference>
<dbReference type="EMBL" id="JAANIB010005686">
    <property type="protein sequence ID" value="KAG5331393.1"/>
    <property type="molecule type" value="Genomic_DNA"/>
</dbReference>
<dbReference type="InterPro" id="IPR009057">
    <property type="entry name" value="Homeodomain-like_sf"/>
</dbReference>
<feature type="non-terminal residue" evidence="10">
    <location>
        <position position="431"/>
    </location>
</feature>
<comment type="caution">
    <text evidence="10">The sequence shown here is derived from an EMBL/GenBank/DDBJ whole genome shotgun (WGS) entry which is preliminary data.</text>
</comment>
<reference evidence="10 11" key="1">
    <citation type="submission" date="2020-02" db="EMBL/GenBank/DDBJ databases">
        <title>Relaxed selection underlies rapid genomic changes in the transitions from sociality to social parasitism in ants.</title>
        <authorList>
            <person name="Bi X."/>
        </authorList>
    </citation>
    <scope>NUCLEOTIDE SEQUENCE [LARGE SCALE GENOMIC DNA]</scope>
    <source>
        <strain evidence="10">BGI-DK2014b</strain>
        <tissue evidence="10">Whole body</tissue>
    </source>
</reference>
<dbReference type="GO" id="GO:0005634">
    <property type="term" value="C:nucleus"/>
    <property type="evidence" value="ECO:0007669"/>
    <property type="project" value="UniProtKB-SubCell"/>
</dbReference>
<comment type="subcellular location">
    <subcellularLocation>
        <location evidence="1 7">Nucleus</location>
    </subcellularLocation>
</comment>
<keyword evidence="3" id="KW-0597">Phosphoprotein</keyword>
<evidence type="ECO:0000256" key="1">
    <source>
        <dbReference type="ARBA" id="ARBA00004123"/>
    </source>
</evidence>
<keyword evidence="7" id="KW-0539">Nucleus</keyword>
<evidence type="ECO:0000256" key="3">
    <source>
        <dbReference type="ARBA" id="ARBA00022553"/>
    </source>
</evidence>
<feature type="DNA-binding region" description="H-T-H motif" evidence="7">
    <location>
        <begin position="35"/>
        <end position="55"/>
    </location>
</feature>
<dbReference type="Pfam" id="PF04218">
    <property type="entry name" value="CENP-B_N"/>
    <property type="match status" value="1"/>
</dbReference>
<evidence type="ECO:0000256" key="7">
    <source>
        <dbReference type="PROSITE-ProRule" id="PRU00320"/>
    </source>
</evidence>
<feature type="region of interest" description="Disordered" evidence="8">
    <location>
        <begin position="253"/>
        <end position="324"/>
    </location>
</feature>
<keyword evidence="2" id="KW-0217">Developmental protein</keyword>
<dbReference type="Gene3D" id="1.10.10.10">
    <property type="entry name" value="Winged helix-like DNA-binding domain superfamily/Winged helix DNA-binding domain"/>
    <property type="match status" value="1"/>
</dbReference>
<accession>A0A836FSA2</accession>
<keyword evidence="4" id="KW-0805">Transcription regulation</keyword>
<sequence>MPRNISRQAGKRSWRALTPQEKIDAINRVHNGETKAAVARDISVPESTLRGWCKAEEKILSQANNLKISAATLPGTSLAGFEHVLTSSFDNSNNSTVGGRSSSRSIQASMLGLPSTSGVIERSEEFEAGPPAHKRIKHETNSAGTTMANNNMSTSIRAPIVNDTMYNPYIYNMAPSEANASAIAVTLNTLVKSDVYLSYLGYTNAISILNEVARTNGTTVTNTVANTVANTSFTINMLKQQMLQQQMQQTNNTLLNGNKRKRNASGLASTMDISKPSLRIQNDQLPNIERSSGSVSQNYETMPSTSSSDPVPQSRPTRNNRNLSSMINGFRHSYETSSSNSVTGITFDAVNNNKNDDMDNETARKNYRDTLPPGCDEMVEYSAKLLDWLHHYGSPISTTKQVGYIERILARLQDWIQKSKKQLPRKTNGMS</sequence>
<feature type="non-terminal residue" evidence="10">
    <location>
        <position position="1"/>
    </location>
</feature>
<evidence type="ECO:0000256" key="2">
    <source>
        <dbReference type="ARBA" id="ARBA00022473"/>
    </source>
</evidence>
<proteinExistence type="predicted"/>
<feature type="domain" description="HTH psq-type" evidence="9">
    <location>
        <begin position="8"/>
        <end position="59"/>
    </location>
</feature>
<dbReference type="InterPro" id="IPR007889">
    <property type="entry name" value="HTH_Psq"/>
</dbReference>
<evidence type="ECO:0000256" key="5">
    <source>
        <dbReference type="ARBA" id="ARBA00023125"/>
    </source>
</evidence>
<dbReference type="Proteomes" id="UP000670152">
    <property type="component" value="Unassembled WGS sequence"/>
</dbReference>
<evidence type="ECO:0000256" key="6">
    <source>
        <dbReference type="ARBA" id="ARBA00023163"/>
    </source>
</evidence>
<keyword evidence="6" id="KW-0804">Transcription</keyword>
<organism evidence="10 11">
    <name type="scientific">Acromyrmex heyeri</name>
    <dbReference type="NCBI Taxonomy" id="230685"/>
    <lineage>
        <taxon>Eukaryota</taxon>
        <taxon>Metazoa</taxon>
        <taxon>Ecdysozoa</taxon>
        <taxon>Arthropoda</taxon>
        <taxon>Hexapoda</taxon>
        <taxon>Insecta</taxon>
        <taxon>Pterygota</taxon>
        <taxon>Neoptera</taxon>
        <taxon>Endopterygota</taxon>
        <taxon>Hymenoptera</taxon>
        <taxon>Apocrita</taxon>
        <taxon>Aculeata</taxon>
        <taxon>Formicoidea</taxon>
        <taxon>Formicidae</taxon>
        <taxon>Myrmicinae</taxon>
        <taxon>Acromyrmex</taxon>
    </lineage>
</organism>
<protein>
    <submittedName>
        <fullName evidence="10">DAN protein</fullName>
    </submittedName>
</protein>
<dbReference type="InterPro" id="IPR036388">
    <property type="entry name" value="WH-like_DNA-bd_sf"/>
</dbReference>
<dbReference type="PROSITE" id="PS50960">
    <property type="entry name" value="HTH_PSQ"/>
    <property type="match status" value="1"/>
</dbReference>
<dbReference type="InterPro" id="IPR051839">
    <property type="entry name" value="RD_transcriptional_regulator"/>
</dbReference>
<evidence type="ECO:0000313" key="10">
    <source>
        <dbReference type="EMBL" id="KAG5331393.1"/>
    </source>
</evidence>
<evidence type="ECO:0000259" key="9">
    <source>
        <dbReference type="PROSITE" id="PS50960"/>
    </source>
</evidence>
<evidence type="ECO:0000256" key="8">
    <source>
        <dbReference type="SAM" id="MobiDB-lite"/>
    </source>
</evidence>
<name>A0A836FSA2_9HYME</name>
<dbReference type="GO" id="GO:0003677">
    <property type="term" value="F:DNA binding"/>
    <property type="evidence" value="ECO:0007669"/>
    <property type="project" value="UniProtKB-UniRule"/>
</dbReference>
<dbReference type="SUPFAM" id="SSF46689">
    <property type="entry name" value="Homeodomain-like"/>
    <property type="match status" value="1"/>
</dbReference>
<dbReference type="AlphaFoldDB" id="A0A836FSA2"/>
<feature type="compositionally biased region" description="Polar residues" evidence="8">
    <location>
        <begin position="279"/>
        <end position="324"/>
    </location>
</feature>
<gene>
    <name evidence="10" type="primary">Dan_1</name>
    <name evidence="10" type="ORF">G6Z77_0014019</name>
</gene>
<dbReference type="PANTHER" id="PTHR33215:SF13">
    <property type="entry name" value="PROTEIN DISTAL ANTENNA"/>
    <property type="match status" value="1"/>
</dbReference>
<keyword evidence="5 7" id="KW-0238">DNA-binding</keyword>
<keyword evidence="11" id="KW-1185">Reference proteome</keyword>
<dbReference type="OrthoDB" id="6624814at2759"/>
<evidence type="ECO:0000256" key="4">
    <source>
        <dbReference type="ARBA" id="ARBA00023015"/>
    </source>
</evidence>